<reference evidence="2 3" key="1">
    <citation type="submission" date="2017-05" db="EMBL/GenBank/DDBJ databases">
        <title>Biotechnological potential of actinobacteria isolated from South African environments.</title>
        <authorList>
            <person name="Le Roes-Hill M."/>
            <person name="Prins A."/>
            <person name="Durrell K.A."/>
        </authorList>
    </citation>
    <scope>NUCLEOTIDE SEQUENCE [LARGE SCALE GENOMIC DNA]</scope>
    <source>
        <strain evidence="2">M26</strain>
    </source>
</reference>
<dbReference type="EMBL" id="NGFP01000052">
    <property type="protein sequence ID" value="OUC96729.1"/>
    <property type="molecule type" value="Genomic_DNA"/>
</dbReference>
<sequence>MDGVDGGQGEAVRAPQAQATLLEPPVGEDARLLPPPLTLSDVFRTAGPGHDRRARLWRSCAARGRGDRLAAQEL</sequence>
<evidence type="ECO:0000313" key="2">
    <source>
        <dbReference type="EMBL" id="OUC96729.1"/>
    </source>
</evidence>
<evidence type="ECO:0000313" key="3">
    <source>
        <dbReference type="Proteomes" id="UP000194761"/>
    </source>
</evidence>
<organism evidence="2 3">
    <name type="scientific">Streptosporangium minutum</name>
    <dbReference type="NCBI Taxonomy" id="569862"/>
    <lineage>
        <taxon>Bacteria</taxon>
        <taxon>Bacillati</taxon>
        <taxon>Actinomycetota</taxon>
        <taxon>Actinomycetes</taxon>
        <taxon>Streptosporangiales</taxon>
        <taxon>Streptosporangiaceae</taxon>
        <taxon>Streptosporangium</taxon>
    </lineage>
</organism>
<evidence type="ECO:0000256" key="1">
    <source>
        <dbReference type="SAM" id="MobiDB-lite"/>
    </source>
</evidence>
<keyword evidence="3" id="KW-1185">Reference proteome</keyword>
<name>A0A243RP48_9ACTN</name>
<dbReference type="Proteomes" id="UP000194761">
    <property type="component" value="Unassembled WGS sequence"/>
</dbReference>
<gene>
    <name evidence="2" type="ORF">CA984_13895</name>
</gene>
<proteinExistence type="predicted"/>
<feature type="region of interest" description="Disordered" evidence="1">
    <location>
        <begin position="1"/>
        <end position="35"/>
    </location>
</feature>
<comment type="caution">
    <text evidence="2">The sequence shown here is derived from an EMBL/GenBank/DDBJ whole genome shotgun (WGS) entry which is preliminary data.</text>
</comment>
<dbReference type="AlphaFoldDB" id="A0A243RP48"/>
<accession>A0A243RP48</accession>
<protein>
    <submittedName>
        <fullName evidence="2">Uncharacterized protein</fullName>
    </submittedName>
</protein>